<dbReference type="OrthoDB" id="4238536at2"/>
<keyword evidence="2" id="KW-0732">Signal</keyword>
<evidence type="ECO:0008006" key="5">
    <source>
        <dbReference type="Google" id="ProtNLM"/>
    </source>
</evidence>
<keyword evidence="1" id="KW-0812">Transmembrane</keyword>
<evidence type="ECO:0000256" key="2">
    <source>
        <dbReference type="SAM" id="SignalP"/>
    </source>
</evidence>
<feature type="chain" id="PRO_5039038730" description="MYXO-CTERM domain-containing protein" evidence="2">
    <location>
        <begin position="20"/>
        <end position="220"/>
    </location>
</feature>
<evidence type="ECO:0000313" key="3">
    <source>
        <dbReference type="EMBL" id="SDF36683.1"/>
    </source>
</evidence>
<dbReference type="EMBL" id="FNAX01000007">
    <property type="protein sequence ID" value="SDF36683.1"/>
    <property type="molecule type" value="Genomic_DNA"/>
</dbReference>
<keyword evidence="1" id="KW-0472">Membrane</keyword>
<evidence type="ECO:0000256" key="1">
    <source>
        <dbReference type="SAM" id="Phobius"/>
    </source>
</evidence>
<dbReference type="AlphaFoldDB" id="A0A1G7KHH0"/>
<proteinExistence type="predicted"/>
<gene>
    <name evidence="3" type="ORF">SAMN05216260_107322</name>
</gene>
<organism evidence="3 4">
    <name type="scientific">Streptomyces griseoaurantiacus</name>
    <dbReference type="NCBI Taxonomy" id="68213"/>
    <lineage>
        <taxon>Bacteria</taxon>
        <taxon>Bacillati</taxon>
        <taxon>Actinomycetota</taxon>
        <taxon>Actinomycetes</taxon>
        <taxon>Kitasatosporales</taxon>
        <taxon>Streptomycetaceae</taxon>
        <taxon>Streptomyces</taxon>
        <taxon>Streptomyces aurantiacus group</taxon>
    </lineage>
</organism>
<evidence type="ECO:0000313" key="4">
    <source>
        <dbReference type="Proteomes" id="UP000198614"/>
    </source>
</evidence>
<name>A0A1G7KHH0_9ACTN</name>
<dbReference type="Proteomes" id="UP000198614">
    <property type="component" value="Unassembled WGS sequence"/>
</dbReference>
<protein>
    <recommendedName>
        <fullName evidence="5">MYXO-CTERM domain-containing protein</fullName>
    </recommendedName>
</protein>
<accession>A0A1G7KHH0</accession>
<sequence length="220" mass="23774">MIRRTAVVTAGLVMAGAFLGVGAPGAGAVAKDVPDLAIVIPGDSARTRTVRSGDTGFARLWDLFRPDETESEAVPHEWREGRYPRARATVVWGLTGIGGWPYTERAPGGDVAIERQDQVFLAEDGTPWIRSDPAPDVADDDVRWHRGARKVYDRLEKAGMFGPAERPGESGAGLRARWALWGALAGVALGGGGAWGLRRWSARRDAEPVAREPRQELIDL</sequence>
<reference evidence="3 4" key="1">
    <citation type="submission" date="2016-10" db="EMBL/GenBank/DDBJ databases">
        <authorList>
            <person name="de Groot N.N."/>
        </authorList>
    </citation>
    <scope>NUCLEOTIDE SEQUENCE [LARGE SCALE GENOMIC DNA]</scope>
    <source>
        <strain evidence="3 4">CGMCC 4.1859</strain>
    </source>
</reference>
<keyword evidence="1" id="KW-1133">Transmembrane helix</keyword>
<feature type="signal peptide" evidence="2">
    <location>
        <begin position="1"/>
        <end position="19"/>
    </location>
</feature>
<feature type="transmembrane region" description="Helical" evidence="1">
    <location>
        <begin position="178"/>
        <end position="197"/>
    </location>
</feature>